<proteinExistence type="inferred from homology"/>
<dbReference type="FunFam" id="3.40.50.720:FF:000214">
    <property type="entry name" value="L-xylulose reductase"/>
    <property type="match status" value="1"/>
</dbReference>
<comment type="caution">
    <text evidence="6">The sequence shown here is derived from an EMBL/GenBank/DDBJ whole genome shotgun (WGS) entry which is preliminary data.</text>
</comment>
<dbReference type="EMBL" id="MTYJ01000233">
    <property type="protein sequence ID" value="OWA51615.1"/>
    <property type="molecule type" value="Genomic_DNA"/>
</dbReference>
<dbReference type="AlphaFoldDB" id="A0A9X6NCH5"/>
<evidence type="ECO:0000313" key="6">
    <source>
        <dbReference type="EMBL" id="OWA51615.1"/>
    </source>
</evidence>
<dbReference type="GO" id="GO:0005997">
    <property type="term" value="P:xylulose metabolic process"/>
    <property type="evidence" value="ECO:0007669"/>
    <property type="project" value="TreeGrafter"/>
</dbReference>
<dbReference type="PROSITE" id="PS00061">
    <property type="entry name" value="ADH_SHORT"/>
    <property type="match status" value="1"/>
</dbReference>
<evidence type="ECO:0000313" key="7">
    <source>
        <dbReference type="Proteomes" id="UP000192578"/>
    </source>
</evidence>
<evidence type="ECO:0000259" key="5">
    <source>
        <dbReference type="SMART" id="SM00822"/>
    </source>
</evidence>
<keyword evidence="4" id="KW-0560">Oxidoreductase</keyword>
<dbReference type="PRINTS" id="PR00081">
    <property type="entry name" value="GDHRDH"/>
</dbReference>
<dbReference type="GO" id="GO:0006006">
    <property type="term" value="P:glucose metabolic process"/>
    <property type="evidence" value="ECO:0007669"/>
    <property type="project" value="TreeGrafter"/>
</dbReference>
<dbReference type="PANTHER" id="PTHR44252:SF3">
    <property type="entry name" value="D-ERYTHRULOSE REDUCTASE-RELATED"/>
    <property type="match status" value="1"/>
</dbReference>
<evidence type="ECO:0000256" key="4">
    <source>
        <dbReference type="ARBA" id="ARBA00023002"/>
    </source>
</evidence>
<dbReference type="InterPro" id="IPR020904">
    <property type="entry name" value="Sc_DH/Rdtase_CS"/>
</dbReference>
<reference evidence="7" key="1">
    <citation type="submission" date="2017-01" db="EMBL/GenBank/DDBJ databases">
        <title>Comparative genomics of anhydrobiosis in the tardigrade Hypsibius dujardini.</title>
        <authorList>
            <person name="Yoshida Y."/>
            <person name="Koutsovoulos G."/>
            <person name="Laetsch D."/>
            <person name="Stevens L."/>
            <person name="Kumar S."/>
            <person name="Horikawa D."/>
            <person name="Ishino K."/>
            <person name="Komine S."/>
            <person name="Tomita M."/>
            <person name="Blaxter M."/>
            <person name="Arakawa K."/>
        </authorList>
    </citation>
    <scope>NUCLEOTIDE SEQUENCE [LARGE SCALE GENOMIC DNA]</scope>
    <source>
        <strain evidence="7">Z151</strain>
    </source>
</reference>
<dbReference type="OrthoDB" id="1393670at2759"/>
<dbReference type="Gene3D" id="3.40.50.720">
    <property type="entry name" value="NAD(P)-binding Rossmann-like Domain"/>
    <property type="match status" value="1"/>
</dbReference>
<evidence type="ECO:0000256" key="2">
    <source>
        <dbReference type="ARBA" id="ARBA00011881"/>
    </source>
</evidence>
<dbReference type="InterPro" id="IPR036291">
    <property type="entry name" value="NAD(P)-bd_dom_sf"/>
</dbReference>
<dbReference type="PRINTS" id="PR00080">
    <property type="entry name" value="SDRFAMILY"/>
</dbReference>
<evidence type="ECO:0000256" key="3">
    <source>
        <dbReference type="ARBA" id="ARBA00022857"/>
    </source>
</evidence>
<dbReference type="InterPro" id="IPR057326">
    <property type="entry name" value="KR_dom"/>
</dbReference>
<evidence type="ECO:0000256" key="1">
    <source>
        <dbReference type="ARBA" id="ARBA00006484"/>
    </source>
</evidence>
<gene>
    <name evidence="6" type="ORF">BV898_16088</name>
</gene>
<dbReference type="SMART" id="SM00822">
    <property type="entry name" value="PKS_KR"/>
    <property type="match status" value="1"/>
</dbReference>
<dbReference type="GO" id="GO:0006629">
    <property type="term" value="P:lipid metabolic process"/>
    <property type="evidence" value="ECO:0007669"/>
    <property type="project" value="UniProtKB-ARBA"/>
</dbReference>
<comment type="similarity">
    <text evidence="1">Belongs to the short-chain dehydrogenases/reductases (SDR) family.</text>
</comment>
<keyword evidence="3" id="KW-0521">NADP</keyword>
<dbReference type="InterPro" id="IPR051737">
    <property type="entry name" value="L-xylulose/Carbonyl_redctase"/>
</dbReference>
<sequence length="245" mass="26192">MADSFFVGKRVLVTGGGRGIGKGIVLRLQELGATVFALTVSDSSFAELQNIPGIHALQVELSDWDATRAAVTSVLPIDLLVNNAGIFIGEPFLRTTQESFDSIMTVNVKSILNISQVVAQSLIDRKCDHGSIVNLSSVASKIALKDHTAYCTSKAALDGLTRSMALELGEHKIRVNSLNPTVILTDMGRQGWSDVAKAGPLLQRIPLHRFGEVDECVNAVVFLLSDQSRFISGAHIPLDGGLLAT</sequence>
<organism evidence="6 7">
    <name type="scientific">Hypsibius exemplaris</name>
    <name type="common">Freshwater tardigrade</name>
    <dbReference type="NCBI Taxonomy" id="2072580"/>
    <lineage>
        <taxon>Eukaryota</taxon>
        <taxon>Metazoa</taxon>
        <taxon>Ecdysozoa</taxon>
        <taxon>Tardigrada</taxon>
        <taxon>Eutardigrada</taxon>
        <taxon>Parachela</taxon>
        <taxon>Hypsibioidea</taxon>
        <taxon>Hypsibiidae</taxon>
        <taxon>Hypsibius</taxon>
    </lineage>
</organism>
<keyword evidence="7" id="KW-1185">Reference proteome</keyword>
<dbReference type="InterPro" id="IPR002347">
    <property type="entry name" value="SDR_fam"/>
</dbReference>
<name>A0A9X6NCH5_HYPEX</name>
<dbReference type="GO" id="GO:0004090">
    <property type="term" value="F:carbonyl reductase (NADPH) activity"/>
    <property type="evidence" value="ECO:0007669"/>
    <property type="project" value="TreeGrafter"/>
</dbReference>
<dbReference type="PANTHER" id="PTHR44252">
    <property type="entry name" value="D-ERYTHRULOSE REDUCTASE"/>
    <property type="match status" value="1"/>
</dbReference>
<accession>A0A9X6NCH5</accession>
<feature type="domain" description="Ketoreductase" evidence="5">
    <location>
        <begin position="9"/>
        <end position="195"/>
    </location>
</feature>
<comment type="subunit">
    <text evidence="2">Homotetramer.</text>
</comment>
<dbReference type="SUPFAM" id="SSF51735">
    <property type="entry name" value="NAD(P)-binding Rossmann-fold domains"/>
    <property type="match status" value="1"/>
</dbReference>
<protein>
    <submittedName>
        <fullName evidence="6">L-xylulose reductase</fullName>
    </submittedName>
</protein>
<dbReference type="Proteomes" id="UP000192578">
    <property type="component" value="Unassembled WGS sequence"/>
</dbReference>
<dbReference type="GO" id="GO:0050038">
    <property type="term" value="F:L-xylulose reductase (NADPH) activity"/>
    <property type="evidence" value="ECO:0007669"/>
    <property type="project" value="TreeGrafter"/>
</dbReference>
<dbReference type="Pfam" id="PF13561">
    <property type="entry name" value="adh_short_C2"/>
    <property type="match status" value="1"/>
</dbReference>